<dbReference type="Proteomes" id="UP000054359">
    <property type="component" value="Unassembled WGS sequence"/>
</dbReference>
<reference evidence="1 2" key="1">
    <citation type="submission" date="2013-11" db="EMBL/GenBank/DDBJ databases">
        <title>Genome sequencing of Stegodyphus mimosarum.</title>
        <authorList>
            <person name="Bechsgaard J."/>
        </authorList>
    </citation>
    <scope>NUCLEOTIDE SEQUENCE [LARGE SCALE GENOMIC DNA]</scope>
</reference>
<proteinExistence type="predicted"/>
<evidence type="ECO:0000313" key="2">
    <source>
        <dbReference type="Proteomes" id="UP000054359"/>
    </source>
</evidence>
<sequence length="76" mass="8414">MVPIRVGVTMFLHSVKNILTRLIQKHSFGRALLITCTSRAISLTPVVSSMIATGNFPGRNWGLISDTGYTVQVKRR</sequence>
<keyword evidence="2" id="KW-1185">Reference proteome</keyword>
<gene>
    <name evidence="1" type="ORF">X975_06725</name>
</gene>
<organism evidence="1 2">
    <name type="scientific">Stegodyphus mimosarum</name>
    <name type="common">African social velvet spider</name>
    <dbReference type="NCBI Taxonomy" id="407821"/>
    <lineage>
        <taxon>Eukaryota</taxon>
        <taxon>Metazoa</taxon>
        <taxon>Ecdysozoa</taxon>
        <taxon>Arthropoda</taxon>
        <taxon>Chelicerata</taxon>
        <taxon>Arachnida</taxon>
        <taxon>Araneae</taxon>
        <taxon>Araneomorphae</taxon>
        <taxon>Entelegynae</taxon>
        <taxon>Eresoidea</taxon>
        <taxon>Eresidae</taxon>
        <taxon>Stegodyphus</taxon>
    </lineage>
</organism>
<evidence type="ECO:0000313" key="1">
    <source>
        <dbReference type="EMBL" id="KFM67232.1"/>
    </source>
</evidence>
<dbReference type="EMBL" id="KK116259">
    <property type="protein sequence ID" value="KFM67232.1"/>
    <property type="molecule type" value="Genomic_DNA"/>
</dbReference>
<dbReference type="AlphaFoldDB" id="A0A087TQ43"/>
<feature type="non-terminal residue" evidence="1">
    <location>
        <position position="76"/>
    </location>
</feature>
<accession>A0A087TQ43</accession>
<name>A0A087TQ43_STEMI</name>
<protein>
    <submittedName>
        <fullName evidence="1">Uncharacterized protein</fullName>
    </submittedName>
</protein>